<evidence type="ECO:0000256" key="6">
    <source>
        <dbReference type="ARBA" id="ARBA00022994"/>
    </source>
</evidence>
<dbReference type="NCBIfam" id="NF004889">
    <property type="entry name" value="PRK06252.1"/>
    <property type="match status" value="1"/>
</dbReference>
<gene>
    <name evidence="8" type="ordered locus">Swol_0419</name>
</gene>
<dbReference type="STRING" id="335541.Swol_0419"/>
<reference evidence="9" key="1">
    <citation type="journal article" date="2010" name="Environ. Microbiol.">
        <title>The genome of Syntrophomonas wolfei: new insights into syntrophic metabolism and biohydrogen production.</title>
        <authorList>
            <person name="Sieber J.R."/>
            <person name="Sims D.R."/>
            <person name="Han C."/>
            <person name="Kim E."/>
            <person name="Lykidis A."/>
            <person name="Lapidus A.L."/>
            <person name="McDonnald E."/>
            <person name="Rohlin L."/>
            <person name="Culley D.E."/>
            <person name="Gunsalus R."/>
            <person name="McInerney M.J."/>
        </authorList>
    </citation>
    <scope>NUCLEOTIDE SEQUENCE [LARGE SCALE GENOMIC DNA]</scope>
    <source>
        <strain evidence="9">DSM 2245B / Goettingen</strain>
    </source>
</reference>
<dbReference type="Pfam" id="PF01208">
    <property type="entry name" value="URO-D"/>
    <property type="match status" value="1"/>
</dbReference>
<dbReference type="DNASU" id="4281365"/>
<evidence type="ECO:0000256" key="1">
    <source>
        <dbReference type="ARBA" id="ARBA00001947"/>
    </source>
</evidence>
<dbReference type="GO" id="GO:0015948">
    <property type="term" value="P:methanogenesis"/>
    <property type="evidence" value="ECO:0007669"/>
    <property type="project" value="UniProtKB-KW"/>
</dbReference>
<evidence type="ECO:0000259" key="7">
    <source>
        <dbReference type="Pfam" id="PF01208"/>
    </source>
</evidence>
<dbReference type="CDD" id="cd03307">
    <property type="entry name" value="Mta_CmuA_like"/>
    <property type="match status" value="1"/>
</dbReference>
<keyword evidence="9" id="KW-1185">Reference proteome</keyword>
<dbReference type="GO" id="GO:0032259">
    <property type="term" value="P:methylation"/>
    <property type="evidence" value="ECO:0007669"/>
    <property type="project" value="UniProtKB-KW"/>
</dbReference>
<keyword evidence="3" id="KW-0808">Transferase</keyword>
<dbReference type="eggNOG" id="COG0407">
    <property type="taxonomic scope" value="Bacteria"/>
</dbReference>
<dbReference type="GO" id="GO:0006730">
    <property type="term" value="P:one-carbon metabolic process"/>
    <property type="evidence" value="ECO:0007669"/>
    <property type="project" value="InterPro"/>
</dbReference>
<dbReference type="InterPro" id="IPR000257">
    <property type="entry name" value="Uroporphyrinogen_deCOase"/>
</dbReference>
<evidence type="ECO:0000256" key="5">
    <source>
        <dbReference type="ARBA" id="ARBA00022833"/>
    </source>
</evidence>
<name>Q0AZU7_SYNWW</name>
<evidence type="ECO:0000256" key="2">
    <source>
        <dbReference type="ARBA" id="ARBA00022603"/>
    </source>
</evidence>
<feature type="domain" description="Uroporphyrinogen decarboxylase (URO-D)" evidence="7">
    <location>
        <begin position="3"/>
        <end position="336"/>
    </location>
</feature>
<comment type="cofactor">
    <cofactor evidence="1">
        <name>Zn(2+)</name>
        <dbReference type="ChEBI" id="CHEBI:29105"/>
    </cofactor>
</comment>
<accession>Q0AZU7</accession>
<dbReference type="InterPro" id="IPR006360">
    <property type="entry name" value="Mtase_MtaA_CmuA"/>
</dbReference>
<sequence length="348" mass="37686">MITPQDRLIKALNGQVIDRSPCICPGGMMNMATTEIMQRVGSHWPEAHKKPQDMARLALGVCHLTGMENLGVPFCMTVEAEAMGAKVNLGSLANEPRVAEYPLMKLEDWETLSGINPGEGRAGIVAEAVSYLTSSKTELPVIANLTGPISLASSLIEPMVFFKAMGKKPELVHEFLYFVTDNLIVFGRSMLQAGAQIINIADPGGTEEILGPRHFAEFALPYINRILNELQGEYQASMVHICGRLQSIFTEINQLATNAISIDSTTSISKLRSALREKVVVGNISTYLLQNAQPGRVKATGFNCLRKGITILSPACGISPATPLANLQAMVSAVHDFDYQNREVSSLG</sequence>
<dbReference type="GO" id="GO:0004853">
    <property type="term" value="F:uroporphyrinogen decarboxylase activity"/>
    <property type="evidence" value="ECO:0007669"/>
    <property type="project" value="InterPro"/>
</dbReference>
<dbReference type="PANTHER" id="PTHR47099">
    <property type="entry name" value="METHYLCOBAMIDE:COM METHYLTRANSFERASE MTBA"/>
    <property type="match status" value="1"/>
</dbReference>
<evidence type="ECO:0000313" key="8">
    <source>
        <dbReference type="EMBL" id="ABI67757.1"/>
    </source>
</evidence>
<dbReference type="InterPro" id="IPR052024">
    <property type="entry name" value="Methanogen_methyltrans"/>
</dbReference>
<proteinExistence type="predicted"/>
<dbReference type="AlphaFoldDB" id="Q0AZU7"/>
<dbReference type="InterPro" id="IPR038071">
    <property type="entry name" value="UROD/MetE-like_sf"/>
</dbReference>
<dbReference type="GO" id="GO:0006779">
    <property type="term" value="P:porphyrin-containing compound biosynthetic process"/>
    <property type="evidence" value="ECO:0007669"/>
    <property type="project" value="InterPro"/>
</dbReference>
<evidence type="ECO:0000256" key="4">
    <source>
        <dbReference type="ARBA" id="ARBA00022723"/>
    </source>
</evidence>
<dbReference type="GO" id="GO:0008168">
    <property type="term" value="F:methyltransferase activity"/>
    <property type="evidence" value="ECO:0007669"/>
    <property type="project" value="UniProtKB-KW"/>
</dbReference>
<dbReference type="OrthoDB" id="8452307at2"/>
<dbReference type="NCBIfam" id="TIGR01463">
    <property type="entry name" value="mtaA_cmuA"/>
    <property type="match status" value="1"/>
</dbReference>
<dbReference type="RefSeq" id="WP_011639865.1">
    <property type="nucleotide sequence ID" value="NC_008346.1"/>
</dbReference>
<keyword evidence="6" id="KW-0484">Methanogenesis</keyword>
<organism evidence="8 9">
    <name type="scientific">Syntrophomonas wolfei subsp. wolfei (strain DSM 2245B / Goettingen)</name>
    <dbReference type="NCBI Taxonomy" id="335541"/>
    <lineage>
        <taxon>Bacteria</taxon>
        <taxon>Bacillati</taxon>
        <taxon>Bacillota</taxon>
        <taxon>Clostridia</taxon>
        <taxon>Eubacteriales</taxon>
        <taxon>Syntrophomonadaceae</taxon>
        <taxon>Syntrophomonas</taxon>
    </lineage>
</organism>
<dbReference type="SUPFAM" id="SSF51726">
    <property type="entry name" value="UROD/MetE-like"/>
    <property type="match status" value="1"/>
</dbReference>
<dbReference type="PANTHER" id="PTHR47099:SF1">
    <property type="entry name" value="METHYLCOBAMIDE:COM METHYLTRANSFERASE MTBA"/>
    <property type="match status" value="1"/>
</dbReference>
<evidence type="ECO:0000313" key="9">
    <source>
        <dbReference type="Proteomes" id="UP000001968"/>
    </source>
</evidence>
<keyword evidence="2" id="KW-0489">Methyltransferase</keyword>
<dbReference type="HOGENOM" id="CLU_040933_2_1_9"/>
<dbReference type="GO" id="GO:0046872">
    <property type="term" value="F:metal ion binding"/>
    <property type="evidence" value="ECO:0007669"/>
    <property type="project" value="UniProtKB-KW"/>
</dbReference>
<protein>
    <submittedName>
        <fullName evidence="8">Uroporphyrinogen decarboxylase (URO-D)</fullName>
    </submittedName>
</protein>
<keyword evidence="4" id="KW-0479">Metal-binding</keyword>
<dbReference type="KEGG" id="swo:Swol_0419"/>
<dbReference type="EMBL" id="CP000448">
    <property type="protein sequence ID" value="ABI67757.1"/>
    <property type="molecule type" value="Genomic_DNA"/>
</dbReference>
<dbReference type="Gene3D" id="3.20.20.210">
    <property type="match status" value="1"/>
</dbReference>
<keyword evidence="5" id="KW-0862">Zinc</keyword>
<dbReference type="Proteomes" id="UP000001968">
    <property type="component" value="Chromosome"/>
</dbReference>
<evidence type="ECO:0000256" key="3">
    <source>
        <dbReference type="ARBA" id="ARBA00022679"/>
    </source>
</evidence>